<evidence type="ECO:0000256" key="1">
    <source>
        <dbReference type="SAM" id="MobiDB-lite"/>
    </source>
</evidence>
<dbReference type="RefSeq" id="WP_330199658.1">
    <property type="nucleotide sequence ID" value="NZ_JAZDRP010000007.1"/>
</dbReference>
<dbReference type="PROSITE" id="PS51257">
    <property type="entry name" value="PROKAR_LIPOPROTEIN"/>
    <property type="match status" value="1"/>
</dbReference>
<accession>A0ABU7LUH9</accession>
<dbReference type="InterPro" id="IPR021959">
    <property type="entry name" value="DUF3576"/>
</dbReference>
<name>A0ABU7LUH9_9PROT</name>
<comment type="caution">
    <text evidence="3">The sequence shown here is derived from an EMBL/GenBank/DDBJ whole genome shotgun (WGS) entry which is preliminary data.</text>
</comment>
<reference evidence="3 4" key="1">
    <citation type="submission" date="2024-01" db="EMBL/GenBank/DDBJ databases">
        <title>Hyphobacterium bacterium isolated from marine sediment.</title>
        <authorList>
            <person name="Zhao S."/>
        </authorList>
    </citation>
    <scope>NUCLEOTIDE SEQUENCE [LARGE SCALE GENOMIC DNA]</scope>
    <source>
        <strain evidence="4">HN65</strain>
    </source>
</reference>
<gene>
    <name evidence="3" type="ORF">V0U79_11490</name>
</gene>
<feature type="signal peptide" evidence="2">
    <location>
        <begin position="1"/>
        <end position="20"/>
    </location>
</feature>
<organism evidence="3 4">
    <name type="scientific">Hyphobacterium lacteum</name>
    <dbReference type="NCBI Taxonomy" id="3116575"/>
    <lineage>
        <taxon>Bacteria</taxon>
        <taxon>Pseudomonadati</taxon>
        <taxon>Pseudomonadota</taxon>
        <taxon>Alphaproteobacteria</taxon>
        <taxon>Maricaulales</taxon>
        <taxon>Maricaulaceae</taxon>
        <taxon>Hyphobacterium</taxon>
    </lineage>
</organism>
<dbReference type="EMBL" id="JAZDRP010000007">
    <property type="protein sequence ID" value="MEE2526994.1"/>
    <property type="molecule type" value="Genomic_DNA"/>
</dbReference>
<sequence length="157" mass="17264">MKFSRSLTLPVLALSALALAACSSTPRADNERGGLRLPSLTSGSSDHRPAGIGVNSFLWRASLDTISFMPLREVDPFGGVIVTDWYANPELPSERFQVTVYILDTRLRGDALSVRVFRQERAEDGEWIDASVSGQTALDIENAILTRARQLRISTQD</sequence>
<keyword evidence="2" id="KW-0732">Signal</keyword>
<dbReference type="Pfam" id="PF12100">
    <property type="entry name" value="DUF3576"/>
    <property type="match status" value="1"/>
</dbReference>
<proteinExistence type="predicted"/>
<evidence type="ECO:0000313" key="4">
    <source>
        <dbReference type="Proteomes" id="UP001354971"/>
    </source>
</evidence>
<feature type="chain" id="PRO_5047220723" evidence="2">
    <location>
        <begin position="21"/>
        <end position="157"/>
    </location>
</feature>
<dbReference type="Proteomes" id="UP001354971">
    <property type="component" value="Unassembled WGS sequence"/>
</dbReference>
<evidence type="ECO:0000313" key="3">
    <source>
        <dbReference type="EMBL" id="MEE2526994.1"/>
    </source>
</evidence>
<feature type="region of interest" description="Disordered" evidence="1">
    <location>
        <begin position="26"/>
        <end position="45"/>
    </location>
</feature>
<evidence type="ECO:0000256" key="2">
    <source>
        <dbReference type="SAM" id="SignalP"/>
    </source>
</evidence>
<keyword evidence="4" id="KW-1185">Reference proteome</keyword>
<protein>
    <submittedName>
        <fullName evidence="3">DUF3576 domain-containing protein</fullName>
    </submittedName>
</protein>